<feature type="domain" description="Pyrroline-5-carboxylate reductase dimerisation" evidence="8">
    <location>
        <begin position="160"/>
        <end position="264"/>
    </location>
</feature>
<comment type="caution">
    <text evidence="9">The sequence shown here is derived from an EMBL/GenBank/DDBJ whole genome shotgun (WGS) entry which is preliminary data.</text>
</comment>
<dbReference type="PANTHER" id="PTHR11645:SF0">
    <property type="entry name" value="PYRROLINE-5-CARBOXYLATE REDUCTASE 3"/>
    <property type="match status" value="1"/>
</dbReference>
<comment type="pathway">
    <text evidence="4">Amino-acid biosynthesis; L-proline biosynthesis; L-proline from L-glutamate 5-semialdehyde: step 1/1.</text>
</comment>
<dbReference type="Gene3D" id="1.10.3730.10">
    <property type="entry name" value="ProC C-terminal domain-like"/>
    <property type="match status" value="1"/>
</dbReference>
<dbReference type="Proteomes" id="UP001156666">
    <property type="component" value="Unassembled WGS sequence"/>
</dbReference>
<feature type="domain" description="Pyrroline-5-carboxylate reductase catalytic N-terminal" evidence="7">
    <location>
        <begin position="3"/>
        <end position="97"/>
    </location>
</feature>
<evidence type="ECO:0000313" key="9">
    <source>
        <dbReference type="EMBL" id="GLR18780.1"/>
    </source>
</evidence>
<keyword evidence="3 4" id="KW-0560">Oxidoreductase</keyword>
<reference evidence="9" key="1">
    <citation type="journal article" date="2014" name="Int. J. Syst. Evol. Microbiol.">
        <title>Complete genome sequence of Corynebacterium casei LMG S-19264T (=DSM 44701T), isolated from a smear-ripened cheese.</title>
        <authorList>
            <consortium name="US DOE Joint Genome Institute (JGI-PGF)"/>
            <person name="Walter F."/>
            <person name="Albersmeier A."/>
            <person name="Kalinowski J."/>
            <person name="Ruckert C."/>
        </authorList>
    </citation>
    <scope>NUCLEOTIDE SEQUENCE</scope>
    <source>
        <strain evidence="9">NBRC 108769</strain>
    </source>
</reference>
<dbReference type="EMBL" id="BSOH01000023">
    <property type="protein sequence ID" value="GLR18780.1"/>
    <property type="molecule type" value="Genomic_DNA"/>
</dbReference>
<keyword evidence="2 4" id="KW-0521">NADP</keyword>
<comment type="subcellular location">
    <subcellularLocation>
        <location evidence="4">Cytoplasm</location>
    </subcellularLocation>
</comment>
<dbReference type="InterPro" id="IPR008927">
    <property type="entry name" value="6-PGluconate_DH-like_C_sf"/>
</dbReference>
<sequence>MNILIIGGGNMGLTFAKSFLRSHIVTHDKMLILEKSLKKAEELKKLNIGTVYGEPGEYIREADLIIFAVKPQDTEALFTGIKPFMDDQQVVLSIMAGVKMETLSKALGITKIIRAMPNLPAQVGVGMTAFTSSETVTRIELVMVQNLLNATGKTLYVETEKSVDAATAISGSGPAYVFYIMQAMIDGAKKMGFSLSESELLTYQTFRGAVELYSKFDFSCDEWIQKVSSRGGTTEAAFNTFHNDALHLKFQDGLKSALKRAEELSKETIK</sequence>
<feature type="binding site" evidence="6">
    <location>
        <begin position="6"/>
        <end position="11"/>
    </location>
    <ligand>
        <name>NADP(+)</name>
        <dbReference type="ChEBI" id="CHEBI:58349"/>
    </ligand>
</feature>
<dbReference type="InterPro" id="IPR028939">
    <property type="entry name" value="P5C_Rdtase_cat_N"/>
</dbReference>
<comment type="catalytic activity">
    <reaction evidence="4">
        <text>L-proline + NAD(+) = (S)-1-pyrroline-5-carboxylate + NADH + 2 H(+)</text>
        <dbReference type="Rhea" id="RHEA:14105"/>
        <dbReference type="ChEBI" id="CHEBI:15378"/>
        <dbReference type="ChEBI" id="CHEBI:17388"/>
        <dbReference type="ChEBI" id="CHEBI:57540"/>
        <dbReference type="ChEBI" id="CHEBI:57945"/>
        <dbReference type="ChEBI" id="CHEBI:60039"/>
        <dbReference type="EC" id="1.5.1.2"/>
    </reaction>
</comment>
<evidence type="ECO:0000256" key="2">
    <source>
        <dbReference type="ARBA" id="ARBA00022857"/>
    </source>
</evidence>
<dbReference type="GO" id="GO:0005737">
    <property type="term" value="C:cytoplasm"/>
    <property type="evidence" value="ECO:0007669"/>
    <property type="project" value="UniProtKB-SubCell"/>
</dbReference>
<keyword evidence="4" id="KW-0028">Amino-acid biosynthesis</keyword>
<dbReference type="InterPro" id="IPR036291">
    <property type="entry name" value="NAD(P)-bd_dom_sf"/>
</dbReference>
<dbReference type="InterPro" id="IPR000304">
    <property type="entry name" value="Pyrroline-COOH_reductase"/>
</dbReference>
<protein>
    <recommendedName>
        <fullName evidence="4 5">Pyrroline-5-carboxylate reductase</fullName>
        <shortName evidence="4">P5C reductase</shortName>
        <shortName evidence="4">P5CR</shortName>
        <ecNumber evidence="4 5">1.5.1.2</ecNumber>
    </recommendedName>
    <alternativeName>
        <fullName evidence="4">PCA reductase</fullName>
    </alternativeName>
</protein>
<accession>A0AA37WHG3</accession>
<name>A0AA37WHG3_9BACT</name>
<feature type="binding site" evidence="6">
    <location>
        <begin position="68"/>
        <end position="71"/>
    </location>
    <ligand>
        <name>NADP(+)</name>
        <dbReference type="ChEBI" id="CHEBI:58349"/>
    </ligand>
</feature>
<dbReference type="SUPFAM" id="SSF51735">
    <property type="entry name" value="NAD(P)-binding Rossmann-fold domains"/>
    <property type="match status" value="1"/>
</dbReference>
<dbReference type="AlphaFoldDB" id="A0AA37WHG3"/>
<evidence type="ECO:0000256" key="1">
    <source>
        <dbReference type="ARBA" id="ARBA00005525"/>
    </source>
</evidence>
<keyword evidence="4" id="KW-0641">Proline biosynthesis</keyword>
<dbReference type="NCBIfam" id="TIGR00112">
    <property type="entry name" value="proC"/>
    <property type="match status" value="1"/>
</dbReference>
<keyword evidence="4" id="KW-0963">Cytoplasm</keyword>
<keyword evidence="10" id="KW-1185">Reference proteome</keyword>
<organism evidence="9 10">
    <name type="scientific">Portibacter lacus</name>
    <dbReference type="NCBI Taxonomy" id="1099794"/>
    <lineage>
        <taxon>Bacteria</taxon>
        <taxon>Pseudomonadati</taxon>
        <taxon>Bacteroidota</taxon>
        <taxon>Saprospiria</taxon>
        <taxon>Saprospirales</taxon>
        <taxon>Haliscomenobacteraceae</taxon>
        <taxon>Portibacter</taxon>
    </lineage>
</organism>
<dbReference type="PIRSF" id="PIRSF000193">
    <property type="entry name" value="Pyrrol-5-carb_rd"/>
    <property type="match status" value="1"/>
</dbReference>
<dbReference type="InterPro" id="IPR029036">
    <property type="entry name" value="P5CR_dimer"/>
</dbReference>
<reference evidence="9" key="2">
    <citation type="submission" date="2023-01" db="EMBL/GenBank/DDBJ databases">
        <title>Draft genome sequence of Portibacter lacus strain NBRC 108769.</title>
        <authorList>
            <person name="Sun Q."/>
            <person name="Mori K."/>
        </authorList>
    </citation>
    <scope>NUCLEOTIDE SEQUENCE</scope>
    <source>
        <strain evidence="9">NBRC 108769</strain>
    </source>
</reference>
<dbReference type="RefSeq" id="WP_235292727.1">
    <property type="nucleotide sequence ID" value="NZ_BSOH01000023.1"/>
</dbReference>
<dbReference type="HAMAP" id="MF_01925">
    <property type="entry name" value="P5C_reductase"/>
    <property type="match status" value="1"/>
</dbReference>
<comment type="similarity">
    <text evidence="1 4">Belongs to the pyrroline-5-carboxylate reductase family.</text>
</comment>
<dbReference type="SUPFAM" id="SSF48179">
    <property type="entry name" value="6-phosphogluconate dehydrogenase C-terminal domain-like"/>
    <property type="match status" value="1"/>
</dbReference>
<evidence type="ECO:0000259" key="7">
    <source>
        <dbReference type="Pfam" id="PF03807"/>
    </source>
</evidence>
<dbReference type="GO" id="GO:0055129">
    <property type="term" value="P:L-proline biosynthetic process"/>
    <property type="evidence" value="ECO:0007669"/>
    <property type="project" value="UniProtKB-UniRule"/>
</dbReference>
<comment type="function">
    <text evidence="4">Catalyzes the reduction of 1-pyrroline-5-carboxylate (PCA) to L-proline.</text>
</comment>
<dbReference type="PANTHER" id="PTHR11645">
    <property type="entry name" value="PYRROLINE-5-CARBOXYLATE REDUCTASE"/>
    <property type="match status" value="1"/>
</dbReference>
<comment type="catalytic activity">
    <reaction evidence="4">
        <text>L-proline + NADP(+) = (S)-1-pyrroline-5-carboxylate + NADPH + 2 H(+)</text>
        <dbReference type="Rhea" id="RHEA:14109"/>
        <dbReference type="ChEBI" id="CHEBI:15378"/>
        <dbReference type="ChEBI" id="CHEBI:17388"/>
        <dbReference type="ChEBI" id="CHEBI:57783"/>
        <dbReference type="ChEBI" id="CHEBI:58349"/>
        <dbReference type="ChEBI" id="CHEBI:60039"/>
        <dbReference type="EC" id="1.5.1.2"/>
    </reaction>
</comment>
<dbReference type="Pfam" id="PF14748">
    <property type="entry name" value="P5CR_dimer"/>
    <property type="match status" value="1"/>
</dbReference>
<dbReference type="Gene3D" id="3.40.50.720">
    <property type="entry name" value="NAD(P)-binding Rossmann-like Domain"/>
    <property type="match status" value="1"/>
</dbReference>
<dbReference type="GO" id="GO:0004735">
    <property type="term" value="F:pyrroline-5-carboxylate reductase activity"/>
    <property type="evidence" value="ECO:0007669"/>
    <property type="project" value="UniProtKB-UniRule"/>
</dbReference>
<proteinExistence type="inferred from homology"/>
<dbReference type="Pfam" id="PF03807">
    <property type="entry name" value="F420_oxidored"/>
    <property type="match status" value="1"/>
</dbReference>
<evidence type="ECO:0000256" key="6">
    <source>
        <dbReference type="PIRSR" id="PIRSR000193-1"/>
    </source>
</evidence>
<evidence type="ECO:0000256" key="5">
    <source>
        <dbReference type="NCBIfam" id="TIGR00112"/>
    </source>
</evidence>
<dbReference type="EC" id="1.5.1.2" evidence="4 5"/>
<evidence type="ECO:0000313" key="10">
    <source>
        <dbReference type="Proteomes" id="UP001156666"/>
    </source>
</evidence>
<evidence type="ECO:0000259" key="8">
    <source>
        <dbReference type="Pfam" id="PF14748"/>
    </source>
</evidence>
<evidence type="ECO:0000256" key="4">
    <source>
        <dbReference type="HAMAP-Rule" id="MF_01925"/>
    </source>
</evidence>
<gene>
    <name evidence="9" type="primary">proC_1</name>
    <name evidence="4" type="synonym">proC</name>
    <name evidence="9" type="ORF">GCM10007940_33960</name>
</gene>
<evidence type="ECO:0000256" key="3">
    <source>
        <dbReference type="ARBA" id="ARBA00023002"/>
    </source>
</evidence>